<evidence type="ECO:0000313" key="5">
    <source>
        <dbReference type="EMBL" id="MFK4639470.1"/>
    </source>
</evidence>
<dbReference type="RefSeq" id="WP_404594539.1">
    <property type="nucleotide sequence ID" value="NZ_JBIYEW010000003.1"/>
</dbReference>
<proteinExistence type="predicted"/>
<evidence type="ECO:0000313" key="6">
    <source>
        <dbReference type="Proteomes" id="UP001620520"/>
    </source>
</evidence>
<feature type="domain" description="HTH lacI-type" evidence="4">
    <location>
        <begin position="4"/>
        <end position="59"/>
    </location>
</feature>
<dbReference type="Proteomes" id="UP001620520">
    <property type="component" value="Unassembled WGS sequence"/>
</dbReference>
<dbReference type="SUPFAM" id="SSF47413">
    <property type="entry name" value="lambda repressor-like DNA-binding domains"/>
    <property type="match status" value="1"/>
</dbReference>
<dbReference type="InterPro" id="IPR010982">
    <property type="entry name" value="Lambda_DNA-bd_dom_sf"/>
</dbReference>
<evidence type="ECO:0000259" key="4">
    <source>
        <dbReference type="PROSITE" id="PS50932"/>
    </source>
</evidence>
<comment type="caution">
    <text evidence="5">The sequence shown here is derived from an EMBL/GenBank/DDBJ whole genome shotgun (WGS) entry which is preliminary data.</text>
</comment>
<dbReference type="SUPFAM" id="SSF53822">
    <property type="entry name" value="Periplasmic binding protein-like I"/>
    <property type="match status" value="1"/>
</dbReference>
<dbReference type="PANTHER" id="PTHR30146">
    <property type="entry name" value="LACI-RELATED TRANSCRIPTIONAL REPRESSOR"/>
    <property type="match status" value="1"/>
</dbReference>
<dbReference type="PANTHER" id="PTHR30146:SF153">
    <property type="entry name" value="LACTOSE OPERON REPRESSOR"/>
    <property type="match status" value="1"/>
</dbReference>
<keyword evidence="3" id="KW-0804">Transcription</keyword>
<dbReference type="EMBL" id="JBIYEW010000003">
    <property type="protein sequence ID" value="MFK4639470.1"/>
    <property type="molecule type" value="Genomic_DNA"/>
</dbReference>
<keyword evidence="2" id="KW-0238">DNA-binding</keyword>
<keyword evidence="1" id="KW-0805">Transcription regulation</keyword>
<keyword evidence="6" id="KW-1185">Reference proteome</keyword>
<reference evidence="5 6" key="1">
    <citation type="submission" date="2024-10" db="EMBL/GenBank/DDBJ databases">
        <title>Novel secondary metabolite-producing bacteria for plant disease control.</title>
        <authorList>
            <person name="Chevrette M."/>
        </authorList>
    </citation>
    <scope>NUCLEOTIDE SEQUENCE [LARGE SCALE GENOMIC DNA]</scope>
    <source>
        <strain evidence="5 6">J30 TE3557</strain>
    </source>
</reference>
<evidence type="ECO:0000256" key="2">
    <source>
        <dbReference type="ARBA" id="ARBA00023125"/>
    </source>
</evidence>
<dbReference type="SMART" id="SM00354">
    <property type="entry name" value="HTH_LACI"/>
    <property type="match status" value="1"/>
</dbReference>
<dbReference type="Gene3D" id="1.10.260.40">
    <property type="entry name" value="lambda repressor-like DNA-binding domains"/>
    <property type="match status" value="1"/>
</dbReference>
<evidence type="ECO:0000256" key="1">
    <source>
        <dbReference type="ARBA" id="ARBA00023015"/>
    </source>
</evidence>
<dbReference type="InterPro" id="IPR000843">
    <property type="entry name" value="HTH_LacI"/>
</dbReference>
<sequence>MTMSTLAEVAHIAGVSSATASRVLNGSFRTPGEDISARVQRAAESIGYVPNAQAQALATSTSGLVGLIVHDIAAPYFSTIACGVQAAARDEGKIVLLATTDGTPDSEREAVAAFVGRRADAIVVAGSRTIGVKAAHANAELAKDLDRYCNNGGRVGVIGHPIIGATATSGYHLVEVPNETLATELAQELALEGPRNFVIMAGPDGLLTSDDRVRGFQRGLAAAGLPRADVVRASFNRAGGYSTGLRLASGLRPDTARRDGAPLTVLAANDMMAIGAVAALRSAGPLIPQPRVAGFDDIELLRDFPPGLSTVRLPLAEIGRLAIAEALAGNPSPVAVAGKIILRGSP</sequence>
<organism evidence="5 6">
    <name type="scientific">Paenarthrobacter histidinolovorans</name>
    <dbReference type="NCBI Taxonomy" id="43664"/>
    <lineage>
        <taxon>Bacteria</taxon>
        <taxon>Bacillati</taxon>
        <taxon>Actinomycetota</taxon>
        <taxon>Actinomycetes</taxon>
        <taxon>Micrococcales</taxon>
        <taxon>Micrococcaceae</taxon>
        <taxon>Paenarthrobacter</taxon>
    </lineage>
</organism>
<dbReference type="InterPro" id="IPR028082">
    <property type="entry name" value="Peripla_BP_I"/>
</dbReference>
<dbReference type="PROSITE" id="PS50932">
    <property type="entry name" value="HTH_LACI_2"/>
    <property type="match status" value="1"/>
</dbReference>
<dbReference type="Pfam" id="PF13377">
    <property type="entry name" value="Peripla_BP_3"/>
    <property type="match status" value="1"/>
</dbReference>
<dbReference type="PROSITE" id="PS00356">
    <property type="entry name" value="HTH_LACI_1"/>
    <property type="match status" value="1"/>
</dbReference>
<dbReference type="CDD" id="cd01392">
    <property type="entry name" value="HTH_LacI"/>
    <property type="match status" value="1"/>
</dbReference>
<dbReference type="Pfam" id="PF00356">
    <property type="entry name" value="LacI"/>
    <property type="match status" value="1"/>
</dbReference>
<evidence type="ECO:0000256" key="3">
    <source>
        <dbReference type="ARBA" id="ARBA00023163"/>
    </source>
</evidence>
<dbReference type="CDD" id="cd06267">
    <property type="entry name" value="PBP1_LacI_sugar_binding-like"/>
    <property type="match status" value="1"/>
</dbReference>
<gene>
    <name evidence="5" type="ORF">ABIA52_002359</name>
</gene>
<accession>A0ABW8N7B6</accession>
<dbReference type="Gene3D" id="3.40.50.2300">
    <property type="match status" value="2"/>
</dbReference>
<dbReference type="InterPro" id="IPR046335">
    <property type="entry name" value="LacI/GalR-like_sensor"/>
</dbReference>
<protein>
    <submittedName>
        <fullName evidence="5">LacI family transcriptional regulator</fullName>
    </submittedName>
</protein>
<name>A0ABW8N7B6_9MICC</name>